<dbReference type="RefSeq" id="WP_089263225.1">
    <property type="nucleotide sequence ID" value="NZ_FZNV01000011.1"/>
</dbReference>
<evidence type="ECO:0000313" key="2">
    <source>
        <dbReference type="EMBL" id="SNR80550.1"/>
    </source>
</evidence>
<sequence>MKIRQTKIEAFSLQEMMVVLIITTVVVGMAFTVLNLVQRQMGSIETIYTMKTDVNQFRQSLWIDFSMYSYVHFDNKNNVLRFSNEMGERTYEVLNKSSISNENLEIEIESIAFYFDNQQVLYGEIDAISITTSKETGHQEIFAFKENTPVTYINKQK</sequence>
<accession>A0ABY1SM87</accession>
<comment type="caution">
    <text evidence="2">The sequence shown here is derived from an EMBL/GenBank/DDBJ whole genome shotgun (WGS) entry which is preliminary data.</text>
</comment>
<keyword evidence="1" id="KW-1133">Transmembrane helix</keyword>
<keyword evidence="1" id="KW-0812">Transmembrane</keyword>
<feature type="transmembrane region" description="Helical" evidence="1">
    <location>
        <begin position="16"/>
        <end position="37"/>
    </location>
</feature>
<keyword evidence="3" id="KW-1185">Reference proteome</keyword>
<proteinExistence type="predicted"/>
<protein>
    <recommendedName>
        <fullName evidence="4">Prepilin-type N-terminal cleavage/methylation domain-containing protein</fullName>
    </recommendedName>
</protein>
<dbReference type="Proteomes" id="UP000198337">
    <property type="component" value="Unassembled WGS sequence"/>
</dbReference>
<keyword evidence="1" id="KW-0472">Membrane</keyword>
<name>A0ABY1SM87_9FLAO</name>
<gene>
    <name evidence="2" type="ORF">SAMN04488009_0162</name>
</gene>
<reference evidence="2 3" key="1">
    <citation type="submission" date="2017-06" db="EMBL/GenBank/DDBJ databases">
        <authorList>
            <person name="Varghese N."/>
            <person name="Submissions S."/>
        </authorList>
    </citation>
    <scope>NUCLEOTIDE SEQUENCE [LARGE SCALE GENOMIC DNA]</scope>
    <source>
        <strain evidence="2 3">DSM 19840</strain>
    </source>
</reference>
<evidence type="ECO:0000256" key="1">
    <source>
        <dbReference type="SAM" id="Phobius"/>
    </source>
</evidence>
<evidence type="ECO:0000313" key="3">
    <source>
        <dbReference type="Proteomes" id="UP000198337"/>
    </source>
</evidence>
<evidence type="ECO:0008006" key="4">
    <source>
        <dbReference type="Google" id="ProtNLM"/>
    </source>
</evidence>
<dbReference type="EMBL" id="FZNV01000011">
    <property type="protein sequence ID" value="SNR80550.1"/>
    <property type="molecule type" value="Genomic_DNA"/>
</dbReference>
<organism evidence="2 3">
    <name type="scientific">Maribacter sedimenticola</name>
    <dbReference type="NCBI Taxonomy" id="228956"/>
    <lineage>
        <taxon>Bacteria</taxon>
        <taxon>Pseudomonadati</taxon>
        <taxon>Bacteroidota</taxon>
        <taxon>Flavobacteriia</taxon>
        <taxon>Flavobacteriales</taxon>
        <taxon>Flavobacteriaceae</taxon>
        <taxon>Maribacter</taxon>
    </lineage>
</organism>